<protein>
    <submittedName>
        <fullName evidence="1">Uncharacterized protein</fullName>
    </submittedName>
</protein>
<keyword evidence="2" id="KW-1185">Reference proteome</keyword>
<sequence>YFRAHMESIFSSKFAAADKFKAPSCKTKAEPVTSGNYFKDLALGSIEFGFGKLSRAFLSRSWSFIIPTIREQ</sequence>
<dbReference type="Proteomes" id="UP001140096">
    <property type="component" value="Unassembled WGS sequence"/>
</dbReference>
<organism evidence="1 2">
    <name type="scientific">Coemansia furcata</name>
    <dbReference type="NCBI Taxonomy" id="417177"/>
    <lineage>
        <taxon>Eukaryota</taxon>
        <taxon>Fungi</taxon>
        <taxon>Fungi incertae sedis</taxon>
        <taxon>Zoopagomycota</taxon>
        <taxon>Kickxellomycotina</taxon>
        <taxon>Kickxellomycetes</taxon>
        <taxon>Kickxellales</taxon>
        <taxon>Kickxellaceae</taxon>
        <taxon>Coemansia</taxon>
    </lineage>
</organism>
<gene>
    <name evidence="1" type="ORF">H4S07_005947</name>
</gene>
<proteinExistence type="predicted"/>
<reference evidence="1" key="1">
    <citation type="submission" date="2022-07" db="EMBL/GenBank/DDBJ databases">
        <title>Phylogenomic reconstructions and comparative analyses of Kickxellomycotina fungi.</title>
        <authorList>
            <person name="Reynolds N.K."/>
            <person name="Stajich J.E."/>
            <person name="Barry K."/>
            <person name="Grigoriev I.V."/>
            <person name="Crous P."/>
            <person name="Smith M.E."/>
        </authorList>
    </citation>
    <scope>NUCLEOTIDE SEQUENCE</scope>
    <source>
        <strain evidence="1">CBS 102833</strain>
    </source>
</reference>
<accession>A0ACC1KYR0</accession>
<feature type="non-terminal residue" evidence="1">
    <location>
        <position position="72"/>
    </location>
</feature>
<name>A0ACC1KYR0_9FUNG</name>
<feature type="non-terminal residue" evidence="1">
    <location>
        <position position="1"/>
    </location>
</feature>
<dbReference type="EMBL" id="JANBUP010003226">
    <property type="protein sequence ID" value="KAJ2797433.1"/>
    <property type="molecule type" value="Genomic_DNA"/>
</dbReference>
<evidence type="ECO:0000313" key="2">
    <source>
        <dbReference type="Proteomes" id="UP001140096"/>
    </source>
</evidence>
<comment type="caution">
    <text evidence="1">The sequence shown here is derived from an EMBL/GenBank/DDBJ whole genome shotgun (WGS) entry which is preliminary data.</text>
</comment>
<evidence type="ECO:0000313" key="1">
    <source>
        <dbReference type="EMBL" id="KAJ2797433.1"/>
    </source>
</evidence>